<comment type="caution">
    <text evidence="1">The sequence shown here is derived from an EMBL/GenBank/DDBJ whole genome shotgun (WGS) entry which is preliminary data.</text>
</comment>
<proteinExistence type="predicted"/>
<protein>
    <submittedName>
        <fullName evidence="1">Uncharacterized protein</fullName>
    </submittedName>
</protein>
<dbReference type="EMBL" id="CM047941">
    <property type="protein sequence ID" value="KAI9903440.1"/>
    <property type="molecule type" value="Genomic_DNA"/>
</dbReference>
<gene>
    <name evidence="1" type="ORF">N3K66_002792</name>
</gene>
<accession>A0ACC0VCJ9</accession>
<name>A0ACC0VCJ9_9HYPO</name>
<dbReference type="Proteomes" id="UP001163324">
    <property type="component" value="Chromosome 2"/>
</dbReference>
<sequence length="473" mass="50029">MSQTATLSQLETQAPTFELDQLGPGEASSGAGGKAPHDGIVVANPVKSRNGGIGEAAAITNPPVPDTPPNAQNEAERWNRPKGNIVRLIFASLSFVIAGMNDAAVGALIPYLESYYDLSYTIVSLIFLTPFAGYAVASFTNARIHMRFGQRGVALAAPLCHAATFAALAAHPPYPALVALNVLSGFGNGLTDACFCAWVGGMDKANAIQGIMHSCYSLGALMAPLIATNMVVTAGLPWYTYYYVMVGLAVVEWVGLTVSFWRKTGEVYRREHRGQGETIAGSGTREALKNKVTWLCSLFFFAYMGVEVGLGGWVVTFMLRVREASAYASGVSGSGFWAGMVVGRAGLGFVTERFGERLCIAVYLAASVGLHLLFWLVPRFAVSAAAVSLLGVFLGPLFPGAVMVTTKLLPRHMHVTAIGFAMAMGGTGGTVFPFAIGAIASSRGVGVLMPIILALIIFIAGVWLSFPRVEKKK</sequence>
<reference evidence="1" key="1">
    <citation type="submission" date="2022-10" db="EMBL/GenBank/DDBJ databases">
        <title>Complete Genome of Trichothecium roseum strain YXFP-22015, a Plant Pathogen Isolated from Citrus.</title>
        <authorList>
            <person name="Wang Y."/>
            <person name="Zhu L."/>
        </authorList>
    </citation>
    <scope>NUCLEOTIDE SEQUENCE</scope>
    <source>
        <strain evidence="1">YXFP-22015</strain>
    </source>
</reference>
<evidence type="ECO:0000313" key="1">
    <source>
        <dbReference type="EMBL" id="KAI9903440.1"/>
    </source>
</evidence>
<organism evidence="1 2">
    <name type="scientific">Trichothecium roseum</name>
    <dbReference type="NCBI Taxonomy" id="47278"/>
    <lineage>
        <taxon>Eukaryota</taxon>
        <taxon>Fungi</taxon>
        <taxon>Dikarya</taxon>
        <taxon>Ascomycota</taxon>
        <taxon>Pezizomycotina</taxon>
        <taxon>Sordariomycetes</taxon>
        <taxon>Hypocreomycetidae</taxon>
        <taxon>Hypocreales</taxon>
        <taxon>Hypocreales incertae sedis</taxon>
        <taxon>Trichothecium</taxon>
    </lineage>
</organism>
<keyword evidence="2" id="KW-1185">Reference proteome</keyword>
<evidence type="ECO:0000313" key="2">
    <source>
        <dbReference type="Proteomes" id="UP001163324"/>
    </source>
</evidence>